<dbReference type="EMBL" id="JAHRIN010035775">
    <property type="protein sequence ID" value="MEQ2204208.1"/>
    <property type="molecule type" value="Genomic_DNA"/>
</dbReference>
<proteinExistence type="predicted"/>
<organism evidence="2 3">
    <name type="scientific">Xenoophorus captivus</name>
    <dbReference type="NCBI Taxonomy" id="1517983"/>
    <lineage>
        <taxon>Eukaryota</taxon>
        <taxon>Metazoa</taxon>
        <taxon>Chordata</taxon>
        <taxon>Craniata</taxon>
        <taxon>Vertebrata</taxon>
        <taxon>Euteleostomi</taxon>
        <taxon>Actinopterygii</taxon>
        <taxon>Neopterygii</taxon>
        <taxon>Teleostei</taxon>
        <taxon>Neoteleostei</taxon>
        <taxon>Acanthomorphata</taxon>
        <taxon>Ovalentaria</taxon>
        <taxon>Atherinomorphae</taxon>
        <taxon>Cyprinodontiformes</taxon>
        <taxon>Goodeidae</taxon>
        <taxon>Xenoophorus</taxon>
    </lineage>
</organism>
<feature type="region of interest" description="Disordered" evidence="1">
    <location>
        <begin position="69"/>
        <end position="130"/>
    </location>
</feature>
<gene>
    <name evidence="2" type="ORF">XENOCAPTIV_009681</name>
</gene>
<feature type="non-terminal residue" evidence="2">
    <location>
        <position position="1"/>
    </location>
</feature>
<keyword evidence="3" id="KW-1185">Reference proteome</keyword>
<evidence type="ECO:0000313" key="3">
    <source>
        <dbReference type="Proteomes" id="UP001434883"/>
    </source>
</evidence>
<dbReference type="Proteomes" id="UP001434883">
    <property type="component" value="Unassembled WGS sequence"/>
</dbReference>
<comment type="caution">
    <text evidence="2">The sequence shown here is derived from an EMBL/GenBank/DDBJ whole genome shotgun (WGS) entry which is preliminary data.</text>
</comment>
<evidence type="ECO:0000256" key="1">
    <source>
        <dbReference type="SAM" id="MobiDB-lite"/>
    </source>
</evidence>
<protein>
    <submittedName>
        <fullName evidence="2">Uncharacterized protein</fullName>
    </submittedName>
</protein>
<sequence>TSSAVKRRKLTWCVHTTGIPSCQRRFYRGQLHGVQGHETNLCSLFAPFYANYKRQNQICCSDSAGSREEEASSSLTKGGQRRPADSLNQRSASLWEMRKRKRGSTFLQNPPSHSYNPDGIGEMVRQQGQR</sequence>
<evidence type="ECO:0000313" key="2">
    <source>
        <dbReference type="EMBL" id="MEQ2204208.1"/>
    </source>
</evidence>
<accession>A0ABV0R9D0</accession>
<feature type="compositionally biased region" description="Polar residues" evidence="1">
    <location>
        <begin position="105"/>
        <end position="115"/>
    </location>
</feature>
<name>A0ABV0R9D0_9TELE</name>
<reference evidence="2 3" key="1">
    <citation type="submission" date="2021-06" db="EMBL/GenBank/DDBJ databases">
        <authorList>
            <person name="Palmer J.M."/>
        </authorList>
    </citation>
    <scope>NUCLEOTIDE SEQUENCE [LARGE SCALE GENOMIC DNA]</scope>
    <source>
        <strain evidence="2 3">XC_2019</strain>
        <tissue evidence="2">Muscle</tissue>
    </source>
</reference>